<evidence type="ECO:0000313" key="1">
    <source>
        <dbReference type="EMBL" id="WEK12334.1"/>
    </source>
</evidence>
<name>A0AAJ6B2R5_9MICO</name>
<reference evidence="1" key="1">
    <citation type="submission" date="2023-03" db="EMBL/GenBank/DDBJ databases">
        <title>Andean soil-derived lignocellulolytic bacterial consortium as a source of novel taxa and putative plastic-active enzymes.</title>
        <authorList>
            <person name="Diaz-Garcia L."/>
            <person name="Chuvochina M."/>
            <person name="Feuerriegel G."/>
            <person name="Bunk B."/>
            <person name="Sproer C."/>
            <person name="Streit W.R."/>
            <person name="Rodriguez L.M."/>
            <person name="Overmann J."/>
            <person name="Jimenez D.J."/>
        </authorList>
    </citation>
    <scope>NUCLEOTIDE SEQUENCE</scope>
    <source>
        <strain evidence="1">MAG 4610</strain>
    </source>
</reference>
<gene>
    <name evidence="1" type="ORF">P0Y48_07525</name>
</gene>
<dbReference type="AlphaFoldDB" id="A0AAJ6B2R5"/>
<proteinExistence type="predicted"/>
<dbReference type="EMBL" id="CP119321">
    <property type="protein sequence ID" value="WEK12334.1"/>
    <property type="molecule type" value="Genomic_DNA"/>
</dbReference>
<protein>
    <submittedName>
        <fullName evidence="1">Uncharacterized protein</fullName>
    </submittedName>
</protein>
<sequence>MGTFDVRARSARLHLAFATIGLVASALLTIGGATAASAITPSSPTDSVHVASVFSARSLSAKTPTMSGQFAYGSTVTAKPGSWTRGTTFTYQWLANGAKITGATKATLKLGSAQKGKQISVRVTGKKSGYTTVSKTSAKSAKVMTAPTPTISGTVAYASTVTAKTGSWTSGTTLTYQWLANGTKITGATKATLKLGSAQKGSQISVTVTGKRSGYATVTKTSARSAKVATAATPTMSGEFVSGSTITVRPGTWTSGTTFTYQWLADGTKVSGATKTTLRLGSAQTGAHISVAVTGKKSGYATVTKTSAASAAVTVPEPTGPSFCHAVGANTTWHGDVDLSLCSDIIVVGEGDTLTVAAGTDVRNGTIRVDPKGSVSIAGATLTAVHLTATRCTSVMVVDSILQASPIRTEECKKTVVRATRFSGASNPLTVNYSPDITGLDFSGADRNTFAGSGADRRVLVNFGTVPAGSDWAVAANSDAVLGGYIDVKGRVQAGPGVIFKGVSFRMVDAGRIDVAGTTQAPVVFTHLYNDDYAGDTDGGGPIGIPPWSPSTHTPTSHDPAINVDPRLNSLTARAAVVQVSHALFDNSQAIAWWTLDSTPHDATARLSVTDSRINGRVGVHASDATIALARNVFGDIPQNDYNDPAVMMAAGDVSGLVLSGADANVFTGADASRVVVFDWTWDARLPAGASYSVSSDSGAILSGTLEVEGSLTMKPGTILKDAHIVLGTGASLDVAGTPSRPVTFSSMYDDSVGGATRAFTSSDDAVSDDVVQISGSAIEATGEFTSVSIRHAVFDHYEESAFTARWAYRNGLDALHGDFTVTDTLFRAPLELTDLDGMVSVARSTFDPRPVFSWNAPPVRRPGLHMNMDDPTGVVLSGPDSNIFTGDPVSRRIEGGLTSVPADLEWSIDSETGAIFTGMFDVMGVLHVGPGTVFKGARIIVDAEGTLDIAGTDASPVVFTGYWDDSVGGDSDDQDDVGARYNEYITFSDGTPGGGAGDSSHITGAVFMHAQTAIRLGEWVNTTITRSQFVDNDESIGIDPASFGDTYEGQYAWALLPCTPPYNSSATVRDSWMGESGFASMDVSASDLVELFGLSPLAPDIGTDVISGPSQSAIDEIWGQNLAQVDQTIYDSSNTVPWALYQCTVSASPPITIAFPWFPVSHQRVDHLLFPAYEESLIAVDRP</sequence>
<organism evidence="1 2">
    <name type="scientific">Candidatus Microbacterium phytovorans</name>
    <dbReference type="NCBI Taxonomy" id="3121374"/>
    <lineage>
        <taxon>Bacteria</taxon>
        <taxon>Bacillati</taxon>
        <taxon>Actinomycetota</taxon>
        <taxon>Actinomycetes</taxon>
        <taxon>Micrococcales</taxon>
        <taxon>Microbacteriaceae</taxon>
        <taxon>Microbacterium</taxon>
    </lineage>
</organism>
<evidence type="ECO:0000313" key="2">
    <source>
        <dbReference type="Proteomes" id="UP001213972"/>
    </source>
</evidence>
<dbReference type="Proteomes" id="UP001213972">
    <property type="component" value="Chromosome"/>
</dbReference>
<dbReference type="Gene3D" id="2.60.40.2700">
    <property type="match status" value="3"/>
</dbReference>
<accession>A0AAJ6B2R5</accession>